<feature type="domain" description="Chitin-binding type-2" evidence="3">
    <location>
        <begin position="19"/>
        <end position="45"/>
    </location>
</feature>
<keyword evidence="2" id="KW-0732">Signal</keyword>
<dbReference type="InterPro" id="IPR002557">
    <property type="entry name" value="Chitin-bd_dom"/>
</dbReference>
<dbReference type="SUPFAM" id="SSF57625">
    <property type="entry name" value="Invertebrate chitin-binding proteins"/>
    <property type="match status" value="1"/>
</dbReference>
<feature type="chain" id="PRO_5004736831" evidence="2">
    <location>
        <begin position="18"/>
        <end position="218"/>
    </location>
</feature>
<evidence type="ECO:0000256" key="1">
    <source>
        <dbReference type="SAM" id="MobiDB-lite"/>
    </source>
</evidence>
<proteinExistence type="evidence at transcript level"/>
<evidence type="ECO:0000256" key="2">
    <source>
        <dbReference type="SAM" id="SignalP"/>
    </source>
</evidence>
<dbReference type="EMBL" id="GANP01014077">
    <property type="protein sequence ID" value="JAB70391.1"/>
    <property type="molecule type" value="mRNA"/>
</dbReference>
<feature type="region of interest" description="Disordered" evidence="1">
    <location>
        <begin position="119"/>
        <end position="155"/>
    </location>
</feature>
<dbReference type="Gene3D" id="2.170.140.10">
    <property type="entry name" value="Chitin binding domain"/>
    <property type="match status" value="1"/>
</dbReference>
<dbReference type="AlphaFoldDB" id="V5IC95"/>
<reference evidence="4" key="1">
    <citation type="journal article" date="2015" name="Sci. Rep.">
        <title>Tissue- and time-dependent transcription in Ixodes ricinus salivary glands and midguts when blood feeding on the vertebrate host.</title>
        <authorList>
            <person name="Kotsyfakis M."/>
            <person name="Schwarz A."/>
            <person name="Erhart J."/>
            <person name="Ribeiro J.M."/>
        </authorList>
    </citation>
    <scope>NUCLEOTIDE SEQUENCE</scope>
    <source>
        <tissue evidence="4">Salivary gland and midgut</tissue>
    </source>
</reference>
<dbReference type="Pfam" id="PF01607">
    <property type="entry name" value="CBM_14"/>
    <property type="match status" value="1"/>
</dbReference>
<feature type="signal peptide" evidence="2">
    <location>
        <begin position="1"/>
        <end position="17"/>
    </location>
</feature>
<evidence type="ECO:0000259" key="3">
    <source>
        <dbReference type="Pfam" id="PF01607"/>
    </source>
</evidence>
<feature type="compositionally biased region" description="Polar residues" evidence="1">
    <location>
        <begin position="126"/>
        <end position="155"/>
    </location>
</feature>
<name>V5IC95_IXORI</name>
<evidence type="ECO:0000313" key="4">
    <source>
        <dbReference type="EMBL" id="JAB70391.1"/>
    </source>
</evidence>
<sequence>MIYVALVLLGLLGLGRSQCSTNGFFPHESQCDGYYECRNGTVIQGLSPRWSWSSTTMPVTSTFAVDLALQRQLREPSLPAASPRAGGQLVPRRVGHVRRPERLRTSSYNWRRGARATSSTARKVWPSTTSVASATGPTLSSAVTPKPTWDSSRPEATSYDLQDFANPPYPHPRDCAKALRVRGQLLRQEAVPPAVLRLRPGLQPHDKDLRRSHQRARL</sequence>
<feature type="region of interest" description="Disordered" evidence="1">
    <location>
        <begin position="197"/>
        <end position="218"/>
    </location>
</feature>
<organism evidence="4">
    <name type="scientific">Ixodes ricinus</name>
    <name type="common">Common tick</name>
    <name type="synonym">Acarus ricinus</name>
    <dbReference type="NCBI Taxonomy" id="34613"/>
    <lineage>
        <taxon>Eukaryota</taxon>
        <taxon>Metazoa</taxon>
        <taxon>Ecdysozoa</taxon>
        <taxon>Arthropoda</taxon>
        <taxon>Chelicerata</taxon>
        <taxon>Arachnida</taxon>
        <taxon>Acari</taxon>
        <taxon>Parasitiformes</taxon>
        <taxon>Ixodida</taxon>
        <taxon>Ixodoidea</taxon>
        <taxon>Ixodidae</taxon>
        <taxon>Ixodinae</taxon>
        <taxon>Ixodes</taxon>
    </lineage>
</organism>
<dbReference type="GO" id="GO:0008061">
    <property type="term" value="F:chitin binding"/>
    <property type="evidence" value="ECO:0007669"/>
    <property type="project" value="InterPro"/>
</dbReference>
<accession>V5IC95</accession>
<dbReference type="GO" id="GO:0005576">
    <property type="term" value="C:extracellular region"/>
    <property type="evidence" value="ECO:0007669"/>
    <property type="project" value="InterPro"/>
</dbReference>
<protein>
    <submittedName>
        <fullName evidence="4">Putative secreted protein</fullName>
    </submittedName>
</protein>
<dbReference type="InterPro" id="IPR036508">
    <property type="entry name" value="Chitin-bd_dom_sf"/>
</dbReference>